<accession>A0A5E7EF55</accession>
<dbReference type="InterPro" id="IPR008979">
    <property type="entry name" value="Galactose-bd-like_sf"/>
</dbReference>
<dbReference type="AlphaFoldDB" id="A0A5E7EF55"/>
<name>A0A5E7EF55_PSEFL</name>
<dbReference type="EMBL" id="CABVIB010000028">
    <property type="protein sequence ID" value="VVO25394.1"/>
    <property type="molecule type" value="Genomic_DNA"/>
</dbReference>
<dbReference type="RefSeq" id="WP_150704400.1">
    <property type="nucleotide sequence ID" value="NZ_CABVIB010000028.1"/>
</dbReference>
<evidence type="ECO:0000313" key="3">
    <source>
        <dbReference type="EMBL" id="VVO25394.1"/>
    </source>
</evidence>
<proteinExistence type="predicted"/>
<gene>
    <name evidence="3" type="ORF">PS712_04576</name>
</gene>
<dbReference type="Pfam" id="PF02018">
    <property type="entry name" value="CBM_4_9"/>
    <property type="match status" value="1"/>
</dbReference>
<reference evidence="3 4" key="1">
    <citation type="submission" date="2019-09" db="EMBL/GenBank/DDBJ databases">
        <authorList>
            <person name="Chandra G."/>
            <person name="Truman W A."/>
        </authorList>
    </citation>
    <scope>NUCLEOTIDE SEQUENCE [LARGE SCALE GENOMIC DNA]</scope>
    <source>
        <strain evidence="3">PS712</strain>
    </source>
</reference>
<dbReference type="InterPro" id="IPR003305">
    <property type="entry name" value="CenC_carb-bd"/>
</dbReference>
<dbReference type="SUPFAM" id="SSF49785">
    <property type="entry name" value="Galactose-binding domain-like"/>
    <property type="match status" value="1"/>
</dbReference>
<keyword evidence="1" id="KW-0378">Hydrolase</keyword>
<dbReference type="OrthoDB" id="7025024at2"/>
<organism evidence="3 4">
    <name type="scientific">Pseudomonas fluorescens</name>
    <dbReference type="NCBI Taxonomy" id="294"/>
    <lineage>
        <taxon>Bacteria</taxon>
        <taxon>Pseudomonadati</taxon>
        <taxon>Pseudomonadota</taxon>
        <taxon>Gammaproteobacteria</taxon>
        <taxon>Pseudomonadales</taxon>
        <taxon>Pseudomonadaceae</taxon>
        <taxon>Pseudomonas</taxon>
    </lineage>
</organism>
<dbReference type="GO" id="GO:0016798">
    <property type="term" value="F:hydrolase activity, acting on glycosyl bonds"/>
    <property type="evidence" value="ECO:0007669"/>
    <property type="project" value="InterPro"/>
</dbReference>
<sequence length="278" mass="30849">MSVSTPTLSPSTPQLPELNIPEISHNGVLDLTTFPGDANITCPKFFAPRVWLKIEGEKHPGETFTIPILTSHPISAREFSDGLLEIIPRTELIKLANNSQLSLICTINFDGTPDESTANKFPELQLKIITKDNSIDELTDFNDESLGGWVKGSAGREIQFTSDESPNSYYLFNNTSENSDNHSGVVLEKTFSVIPGQKYEFIIEAKKENQGSPNSPRLVLKIGDSSSQIYTVTNMNWTTYSFTATATSNTMKVSLLNLEAKWNGNDFSMDNFRVRSLL</sequence>
<evidence type="ECO:0000256" key="1">
    <source>
        <dbReference type="ARBA" id="ARBA00022801"/>
    </source>
</evidence>
<feature type="domain" description="CBM-cenC" evidence="2">
    <location>
        <begin position="140"/>
        <end position="261"/>
    </location>
</feature>
<evidence type="ECO:0000259" key="2">
    <source>
        <dbReference type="Pfam" id="PF02018"/>
    </source>
</evidence>
<dbReference type="Proteomes" id="UP000326018">
    <property type="component" value="Unassembled WGS sequence"/>
</dbReference>
<dbReference type="Gene3D" id="2.60.120.260">
    <property type="entry name" value="Galactose-binding domain-like"/>
    <property type="match status" value="1"/>
</dbReference>
<protein>
    <recommendedName>
        <fullName evidence="2">CBM-cenC domain-containing protein</fullName>
    </recommendedName>
</protein>
<evidence type="ECO:0000313" key="4">
    <source>
        <dbReference type="Proteomes" id="UP000326018"/>
    </source>
</evidence>